<dbReference type="EMBL" id="BPLR01020818">
    <property type="protein sequence ID" value="GIX82903.1"/>
    <property type="molecule type" value="Genomic_DNA"/>
</dbReference>
<proteinExistence type="predicted"/>
<comment type="caution">
    <text evidence="1">The sequence shown here is derived from an EMBL/GenBank/DDBJ whole genome shotgun (WGS) entry which is preliminary data.</text>
</comment>
<dbReference type="AlphaFoldDB" id="A0AAV4NE26"/>
<protein>
    <submittedName>
        <fullName evidence="1">Uncharacterized protein</fullName>
    </submittedName>
</protein>
<sequence>MLVRKKRGDRQQIKRNITFIERACFSLQFLESGMVRRLSEKLTQSLGLGFNHQSGYVYQKIGKIECERPRVLVCPQWSQKVSGPLAQRSLLSSLMKEVCHHFDQSNLEEDLFRRNQYGLSLKSEKKDTDVTGVHERGIGHQGKAFVMAVFSEIESESPRYWVYTSEELVTRGKAFVMAVFSEIELESPSGSVLFLKGRLRNEPR</sequence>
<dbReference type="Proteomes" id="UP001054945">
    <property type="component" value="Unassembled WGS sequence"/>
</dbReference>
<accession>A0AAV4NE26</accession>
<keyword evidence="2" id="KW-1185">Reference proteome</keyword>
<reference evidence="1 2" key="1">
    <citation type="submission" date="2021-06" db="EMBL/GenBank/DDBJ databases">
        <title>Caerostris extrusa draft genome.</title>
        <authorList>
            <person name="Kono N."/>
            <person name="Arakawa K."/>
        </authorList>
    </citation>
    <scope>NUCLEOTIDE SEQUENCE [LARGE SCALE GENOMIC DNA]</scope>
</reference>
<gene>
    <name evidence="1" type="ORF">CEXT_52591</name>
</gene>
<organism evidence="1 2">
    <name type="scientific">Caerostris extrusa</name>
    <name type="common">Bark spider</name>
    <name type="synonym">Caerostris bankana</name>
    <dbReference type="NCBI Taxonomy" id="172846"/>
    <lineage>
        <taxon>Eukaryota</taxon>
        <taxon>Metazoa</taxon>
        <taxon>Ecdysozoa</taxon>
        <taxon>Arthropoda</taxon>
        <taxon>Chelicerata</taxon>
        <taxon>Arachnida</taxon>
        <taxon>Araneae</taxon>
        <taxon>Araneomorphae</taxon>
        <taxon>Entelegynae</taxon>
        <taxon>Araneoidea</taxon>
        <taxon>Araneidae</taxon>
        <taxon>Caerostris</taxon>
    </lineage>
</organism>
<evidence type="ECO:0000313" key="1">
    <source>
        <dbReference type="EMBL" id="GIX82903.1"/>
    </source>
</evidence>
<name>A0AAV4NE26_CAEEX</name>
<evidence type="ECO:0000313" key="2">
    <source>
        <dbReference type="Proteomes" id="UP001054945"/>
    </source>
</evidence>